<dbReference type="SUPFAM" id="SSF56349">
    <property type="entry name" value="DNA breaking-rejoining enzymes"/>
    <property type="match status" value="1"/>
</dbReference>
<dbReference type="AlphaFoldDB" id="A0A1I3Q3P3"/>
<dbReference type="GO" id="GO:0015074">
    <property type="term" value="P:DNA integration"/>
    <property type="evidence" value="ECO:0007669"/>
    <property type="project" value="InterPro"/>
</dbReference>
<dbReference type="InterPro" id="IPR010998">
    <property type="entry name" value="Integrase_recombinase_N"/>
</dbReference>
<dbReference type="OrthoDB" id="7465727at2"/>
<reference evidence="5" key="1">
    <citation type="submission" date="2016-10" db="EMBL/GenBank/DDBJ databases">
        <authorList>
            <person name="Varghese N."/>
            <person name="Submissions S."/>
        </authorList>
    </citation>
    <scope>NUCLEOTIDE SEQUENCE [LARGE SCALE GENOMIC DNA]</scope>
    <source>
        <strain evidence="5">DSM 21857</strain>
    </source>
</reference>
<gene>
    <name evidence="4" type="ORF">SAMN03080618_02512</name>
</gene>
<dbReference type="GO" id="GO:0003677">
    <property type="term" value="F:DNA binding"/>
    <property type="evidence" value="ECO:0007669"/>
    <property type="project" value="UniProtKB-KW"/>
</dbReference>
<dbReference type="Proteomes" id="UP000242763">
    <property type="component" value="Unassembled WGS sequence"/>
</dbReference>
<dbReference type="EMBL" id="FORF01000014">
    <property type="protein sequence ID" value="SFJ28319.1"/>
    <property type="molecule type" value="Genomic_DNA"/>
</dbReference>
<evidence type="ECO:0000256" key="1">
    <source>
        <dbReference type="ARBA" id="ARBA00023125"/>
    </source>
</evidence>
<name>A0A1I3Q3P3_9HYPH</name>
<dbReference type="Pfam" id="PF00589">
    <property type="entry name" value="Phage_integrase"/>
    <property type="match status" value="1"/>
</dbReference>
<dbReference type="Gene3D" id="1.10.150.130">
    <property type="match status" value="1"/>
</dbReference>
<keyword evidence="1" id="KW-0238">DNA-binding</keyword>
<dbReference type="RefSeq" id="WP_091522859.1">
    <property type="nucleotide sequence ID" value="NZ_FORF01000014.1"/>
</dbReference>
<evidence type="ECO:0000313" key="4">
    <source>
        <dbReference type="EMBL" id="SFJ28319.1"/>
    </source>
</evidence>
<dbReference type="CDD" id="cd00397">
    <property type="entry name" value="DNA_BRE_C"/>
    <property type="match status" value="1"/>
</dbReference>
<feature type="domain" description="Tyr recombinase" evidence="3">
    <location>
        <begin position="221"/>
        <end position="427"/>
    </location>
</feature>
<organism evidence="4 5">
    <name type="scientific">Aquamicrobium aerolatum DSM 21857</name>
    <dbReference type="NCBI Taxonomy" id="1121003"/>
    <lineage>
        <taxon>Bacteria</taxon>
        <taxon>Pseudomonadati</taxon>
        <taxon>Pseudomonadota</taxon>
        <taxon>Alphaproteobacteria</taxon>
        <taxon>Hyphomicrobiales</taxon>
        <taxon>Phyllobacteriaceae</taxon>
        <taxon>Aerobium</taxon>
    </lineage>
</organism>
<evidence type="ECO:0000313" key="5">
    <source>
        <dbReference type="Proteomes" id="UP000242763"/>
    </source>
</evidence>
<proteinExistence type="predicted"/>
<dbReference type="STRING" id="1121003.SAMN03080618_02512"/>
<evidence type="ECO:0000256" key="2">
    <source>
        <dbReference type="ARBA" id="ARBA00023172"/>
    </source>
</evidence>
<keyword evidence="2" id="KW-0233">DNA recombination</keyword>
<dbReference type="InterPro" id="IPR002104">
    <property type="entry name" value="Integrase_catalytic"/>
</dbReference>
<keyword evidence="5" id="KW-1185">Reference proteome</keyword>
<sequence length="446" mass="49362">MSRTLKEAPLTTANARLKLKAGVHWRAIDADIHLGYRKGTRAGRWLVRWYLGQQRYERETIGSADDEAQADGLNVFSFTQAKNAAVDIVVRKRAEAAIAATGEIPTVGSVVESYMASRDARHLSQGGTGKSDARRRLTRHVICDEELCAVNLHDLTVDHLRRWTRQWPDSLAASSLRRISNDFKAALNAAADSERERMPPGLPGTIKFGLAAGEDSAPVSRDKQALPDDDIRKIIEAARIVDAESQWDGDLLRMILVLAATGARFSQVRRLAVGDVQPDQCRLMVPTSRKGRGTKKVSHTAVRVGEDVIEALRPELIGRKPSEPLLRRWRHTQVPDSDGSRRPKWERSSREAWVNASELGRPWAAILTKAGMSKDIVPYAFRHSSIVRQLRRGLPVQLVAKSHDTSAAIIERHYASAIIDALDDLAAAAVIPLVAPQADNVVPMRR</sequence>
<accession>A0A1I3Q3P3</accession>
<protein>
    <submittedName>
        <fullName evidence="4">Phage integrase family protein</fullName>
    </submittedName>
</protein>
<dbReference type="GO" id="GO:0006310">
    <property type="term" value="P:DNA recombination"/>
    <property type="evidence" value="ECO:0007669"/>
    <property type="project" value="UniProtKB-KW"/>
</dbReference>
<dbReference type="InterPro" id="IPR011010">
    <property type="entry name" value="DNA_brk_join_enz"/>
</dbReference>
<dbReference type="PROSITE" id="PS51898">
    <property type="entry name" value="TYR_RECOMBINASE"/>
    <property type="match status" value="1"/>
</dbReference>
<dbReference type="Gene3D" id="1.10.443.10">
    <property type="entry name" value="Intergrase catalytic core"/>
    <property type="match status" value="1"/>
</dbReference>
<dbReference type="InterPro" id="IPR013762">
    <property type="entry name" value="Integrase-like_cat_sf"/>
</dbReference>
<evidence type="ECO:0000259" key="3">
    <source>
        <dbReference type="PROSITE" id="PS51898"/>
    </source>
</evidence>